<keyword evidence="4" id="KW-1185">Reference proteome</keyword>
<dbReference type="PROSITE" id="PS50054">
    <property type="entry name" value="TYR_PHOSPHATASE_DUAL"/>
    <property type="match status" value="1"/>
</dbReference>
<dbReference type="Gene3D" id="3.90.190.10">
    <property type="entry name" value="Protein tyrosine phosphatase superfamily"/>
    <property type="match status" value="1"/>
</dbReference>
<protein>
    <submittedName>
        <fullName evidence="5">Serine/threonine/tyrosine-interacting protein A isoform X1</fullName>
    </submittedName>
</protein>
<evidence type="ECO:0000256" key="2">
    <source>
        <dbReference type="SAM" id="MobiDB-lite"/>
    </source>
</evidence>
<dbReference type="GeneID" id="108682617"/>
<organism evidence="4 5">
    <name type="scientific">Hyalella azteca</name>
    <name type="common">Amphipod</name>
    <dbReference type="NCBI Taxonomy" id="294128"/>
    <lineage>
        <taxon>Eukaryota</taxon>
        <taxon>Metazoa</taxon>
        <taxon>Ecdysozoa</taxon>
        <taxon>Arthropoda</taxon>
        <taxon>Crustacea</taxon>
        <taxon>Multicrustacea</taxon>
        <taxon>Malacostraca</taxon>
        <taxon>Eumalacostraca</taxon>
        <taxon>Peracarida</taxon>
        <taxon>Amphipoda</taxon>
        <taxon>Senticaudata</taxon>
        <taxon>Talitrida</taxon>
        <taxon>Talitroidea</taxon>
        <taxon>Hyalellidae</taxon>
        <taxon>Hyalella</taxon>
    </lineage>
</organism>
<dbReference type="SUPFAM" id="SSF52799">
    <property type="entry name" value="(Phosphotyrosine protein) phosphatases II"/>
    <property type="match status" value="1"/>
</dbReference>
<evidence type="ECO:0000313" key="5">
    <source>
        <dbReference type="RefSeq" id="XP_018027305.1"/>
    </source>
</evidence>
<feature type="domain" description="Tyrosine-protein phosphatase" evidence="3">
    <location>
        <begin position="14"/>
        <end position="160"/>
    </location>
</feature>
<dbReference type="GO" id="GO:1990444">
    <property type="term" value="F:F-box domain binding"/>
    <property type="evidence" value="ECO:0007669"/>
    <property type="project" value="TreeGrafter"/>
</dbReference>
<dbReference type="GO" id="GO:0005737">
    <property type="term" value="C:cytoplasm"/>
    <property type="evidence" value="ECO:0007669"/>
    <property type="project" value="TreeGrafter"/>
</dbReference>
<comment type="similarity">
    <text evidence="1">Belongs to the protein-tyrosine phosphatase family. Non-receptor class subfamily.</text>
</comment>
<dbReference type="KEGG" id="hazt:108682617"/>
<evidence type="ECO:0000259" key="3">
    <source>
        <dbReference type="PROSITE" id="PS50054"/>
    </source>
</evidence>
<dbReference type="PANTHER" id="PTHR46588">
    <property type="entry name" value="SERINE/THREONINE/TYROSINE-INTERACTING PROTEIN"/>
    <property type="match status" value="1"/>
</dbReference>
<dbReference type="OMA" id="SAMKSKX"/>
<dbReference type="Pfam" id="PF00782">
    <property type="entry name" value="DSPc"/>
    <property type="match status" value="1"/>
</dbReference>
<dbReference type="PANTHER" id="PTHR46588:SF1">
    <property type="entry name" value="SERINE_THREONINE_TYROSINE-INTERACTING PROTEIN"/>
    <property type="match status" value="1"/>
</dbReference>
<dbReference type="InterPro" id="IPR029021">
    <property type="entry name" value="Prot-tyrosine_phosphatase-like"/>
</dbReference>
<dbReference type="SMART" id="SM00195">
    <property type="entry name" value="DSPc"/>
    <property type="match status" value="1"/>
</dbReference>
<name>A0A8B7PMT7_HYAAZ</name>
<dbReference type="Proteomes" id="UP000694843">
    <property type="component" value="Unplaced"/>
</dbReference>
<dbReference type="InterPro" id="IPR020422">
    <property type="entry name" value="TYR_PHOSPHATASE_DUAL_dom"/>
</dbReference>
<gene>
    <name evidence="5" type="primary">LOC108682617</name>
</gene>
<evidence type="ECO:0000313" key="4">
    <source>
        <dbReference type="Proteomes" id="UP000694843"/>
    </source>
</evidence>
<dbReference type="OrthoDB" id="426001at2759"/>
<dbReference type="GO" id="GO:0005654">
    <property type="term" value="C:nucleoplasm"/>
    <property type="evidence" value="ECO:0007669"/>
    <property type="project" value="TreeGrafter"/>
</dbReference>
<feature type="region of interest" description="Disordered" evidence="2">
    <location>
        <begin position="159"/>
        <end position="181"/>
    </location>
</feature>
<dbReference type="InterPro" id="IPR000340">
    <property type="entry name" value="Dual-sp_phosphatase_cat-dom"/>
</dbReference>
<sequence>MVPEIEWRYNMRRHMQEVYPGLYLGPLSAVCEAKLPELETAGITHVLCVRSDVEASVMRPKFPQLFTYMEVEMTESTPLSSVLPQSLAFISSCREGEGRCLVQGFSGACRSAAIAVAFIMFDMHIPAVEAVQKVAAHRFCLTITPELLEQLRQYDAEVTSAQRARPMTPSDDDPPAKKARI</sequence>
<dbReference type="GO" id="GO:0070372">
    <property type="term" value="P:regulation of ERK1 and ERK2 cascade"/>
    <property type="evidence" value="ECO:0007669"/>
    <property type="project" value="TreeGrafter"/>
</dbReference>
<reference evidence="5" key="1">
    <citation type="submission" date="2025-08" db="UniProtKB">
        <authorList>
            <consortium name="RefSeq"/>
        </authorList>
    </citation>
    <scope>IDENTIFICATION</scope>
    <source>
        <tissue evidence="5">Whole organism</tissue>
    </source>
</reference>
<dbReference type="AlphaFoldDB" id="A0A8B7PMT7"/>
<dbReference type="GO" id="GO:0062026">
    <property type="term" value="P:negative regulation of SCF-dependent proteasomal ubiquitin-dependent catabolic process"/>
    <property type="evidence" value="ECO:0007669"/>
    <property type="project" value="TreeGrafter"/>
</dbReference>
<accession>A0A8B7PMT7</accession>
<proteinExistence type="inferred from homology"/>
<dbReference type="RefSeq" id="XP_018027305.1">
    <property type="nucleotide sequence ID" value="XM_018171816.2"/>
</dbReference>
<evidence type="ECO:0000256" key="1">
    <source>
        <dbReference type="ARBA" id="ARBA00009649"/>
    </source>
</evidence>
<dbReference type="InterPro" id="IPR052449">
    <property type="entry name" value="STYX-Interacting_Phosphatase"/>
</dbReference>